<dbReference type="Gene3D" id="3.40.47.10">
    <property type="match status" value="1"/>
</dbReference>
<evidence type="ECO:0000313" key="5">
    <source>
        <dbReference type="EMBL" id="NUZ08193.1"/>
    </source>
</evidence>
<sequence length="347" mass="36699">MSTAFEQGIGIIGVGHHLPSIVEDNATLCERLDVTPEWIVEKTGIERRHLAAPGDTATGYALAAARRALGMAQVDAAEIDLIICCTFSGDYIFPPMSAKLHHDLGAKGAQIYDLQANCTGVVTGLTAAADRMLVDGTVRNALVVGVELCSRYVDRSDVNTAIYLSDGAGAVVLGRRPAGQGIKASAFFTDSSNYESVRMRGGGSSFPIMGRAADPTIDHMEMNGIATWKQAITHLPTVMRRCAEKSGVQMTNVDFLVFHQANLRLLEYIVRKMGLGLDKTYTNVQDIGNTGSASLAIALSQAVERGLVKPGALVMLAAVGAGFNFGASLWRWDLPVPAASASEGSAA</sequence>
<evidence type="ECO:0000256" key="2">
    <source>
        <dbReference type="ARBA" id="ARBA00023315"/>
    </source>
</evidence>
<dbReference type="NCBIfam" id="NF006829">
    <property type="entry name" value="PRK09352.1"/>
    <property type="match status" value="1"/>
</dbReference>
<organism evidence="5 6">
    <name type="scientific">Piscinibacter koreensis</name>
    <dbReference type="NCBI Taxonomy" id="2742824"/>
    <lineage>
        <taxon>Bacteria</taxon>
        <taxon>Pseudomonadati</taxon>
        <taxon>Pseudomonadota</taxon>
        <taxon>Betaproteobacteria</taxon>
        <taxon>Burkholderiales</taxon>
        <taxon>Sphaerotilaceae</taxon>
        <taxon>Piscinibacter</taxon>
    </lineage>
</organism>
<dbReference type="Pfam" id="PF08545">
    <property type="entry name" value="ACP_syn_III"/>
    <property type="match status" value="1"/>
</dbReference>
<dbReference type="AlphaFoldDB" id="A0A7Y6TYF2"/>
<dbReference type="RefSeq" id="WP_176071028.1">
    <property type="nucleotide sequence ID" value="NZ_JABWMJ010000011.1"/>
</dbReference>
<gene>
    <name evidence="5" type="ORF">HQN59_20750</name>
</gene>
<evidence type="ECO:0000313" key="6">
    <source>
        <dbReference type="Proteomes" id="UP000529637"/>
    </source>
</evidence>
<dbReference type="GO" id="GO:0004315">
    <property type="term" value="F:3-oxoacyl-[acyl-carrier-protein] synthase activity"/>
    <property type="evidence" value="ECO:0007669"/>
    <property type="project" value="InterPro"/>
</dbReference>
<protein>
    <submittedName>
        <fullName evidence="5">Ketoacyl-ACP synthase III</fullName>
    </submittedName>
</protein>
<feature type="domain" description="Beta-ketoacyl-[acyl-carrier-protein] synthase III C-terminal" evidence="3">
    <location>
        <begin position="244"/>
        <end position="332"/>
    </location>
</feature>
<dbReference type="EMBL" id="JABWMJ010000011">
    <property type="protein sequence ID" value="NUZ08193.1"/>
    <property type="molecule type" value="Genomic_DNA"/>
</dbReference>
<evidence type="ECO:0000259" key="3">
    <source>
        <dbReference type="Pfam" id="PF08541"/>
    </source>
</evidence>
<evidence type="ECO:0000259" key="4">
    <source>
        <dbReference type="Pfam" id="PF08545"/>
    </source>
</evidence>
<dbReference type="SUPFAM" id="SSF53901">
    <property type="entry name" value="Thiolase-like"/>
    <property type="match status" value="1"/>
</dbReference>
<dbReference type="PANTHER" id="PTHR34069">
    <property type="entry name" value="3-OXOACYL-[ACYL-CARRIER-PROTEIN] SYNTHASE 3"/>
    <property type="match status" value="1"/>
</dbReference>
<proteinExistence type="predicted"/>
<dbReference type="InterPro" id="IPR013751">
    <property type="entry name" value="ACP_syn_III_N"/>
</dbReference>
<evidence type="ECO:0000256" key="1">
    <source>
        <dbReference type="ARBA" id="ARBA00022679"/>
    </source>
</evidence>
<dbReference type="InterPro" id="IPR013747">
    <property type="entry name" value="ACP_syn_III_C"/>
</dbReference>
<dbReference type="Proteomes" id="UP000529637">
    <property type="component" value="Unassembled WGS sequence"/>
</dbReference>
<keyword evidence="2" id="KW-0012">Acyltransferase</keyword>
<dbReference type="GO" id="GO:0044550">
    <property type="term" value="P:secondary metabolite biosynthetic process"/>
    <property type="evidence" value="ECO:0007669"/>
    <property type="project" value="TreeGrafter"/>
</dbReference>
<dbReference type="Pfam" id="PF08541">
    <property type="entry name" value="ACP_syn_III_C"/>
    <property type="match status" value="1"/>
</dbReference>
<dbReference type="InterPro" id="IPR016039">
    <property type="entry name" value="Thiolase-like"/>
</dbReference>
<keyword evidence="6" id="KW-1185">Reference proteome</keyword>
<feature type="domain" description="Beta-ketoacyl-[acyl-carrier-protein] synthase III N-terminal" evidence="4">
    <location>
        <begin position="112"/>
        <end position="190"/>
    </location>
</feature>
<comment type="caution">
    <text evidence="5">The sequence shown here is derived from an EMBL/GenBank/DDBJ whole genome shotgun (WGS) entry which is preliminary data.</text>
</comment>
<accession>A0A7Y6TYF2</accession>
<name>A0A7Y6TYF2_9BURK</name>
<dbReference type="GO" id="GO:0006633">
    <property type="term" value="P:fatty acid biosynthetic process"/>
    <property type="evidence" value="ECO:0007669"/>
    <property type="project" value="InterPro"/>
</dbReference>
<keyword evidence="1" id="KW-0808">Transferase</keyword>
<reference evidence="5 6" key="1">
    <citation type="submission" date="2020-06" db="EMBL/GenBank/DDBJ databases">
        <title>Schlegella sp. ID0723 isolated from air conditioner.</title>
        <authorList>
            <person name="Kim D.Y."/>
            <person name="Kim D.-U."/>
        </authorList>
    </citation>
    <scope>NUCLEOTIDE SEQUENCE [LARGE SCALE GENOMIC DNA]</scope>
    <source>
        <strain evidence="5 6">ID0723</strain>
    </source>
</reference>
<dbReference type="CDD" id="cd00830">
    <property type="entry name" value="KAS_III"/>
    <property type="match status" value="1"/>
</dbReference>
<dbReference type="PANTHER" id="PTHR34069:SF3">
    <property type="entry name" value="ACYL-COA:ACYL-COA ALKYLTRANSFERASE"/>
    <property type="match status" value="1"/>
</dbReference>